<evidence type="ECO:0000256" key="1">
    <source>
        <dbReference type="SAM" id="MobiDB-lite"/>
    </source>
</evidence>
<evidence type="ECO:0000313" key="2">
    <source>
        <dbReference type="EMBL" id="CAA9491149.1"/>
    </source>
</evidence>
<reference evidence="2" key="1">
    <citation type="submission" date="2020-02" db="EMBL/GenBank/DDBJ databases">
        <authorList>
            <person name="Meier V. D."/>
        </authorList>
    </citation>
    <scope>NUCLEOTIDE SEQUENCE</scope>
    <source>
        <strain evidence="2">AVDCRST_MAG30</strain>
    </source>
</reference>
<feature type="non-terminal residue" evidence="2">
    <location>
        <position position="1"/>
    </location>
</feature>
<feature type="non-terminal residue" evidence="2">
    <location>
        <position position="180"/>
    </location>
</feature>
<organism evidence="2">
    <name type="scientific">uncultured Solirubrobacteraceae bacterium</name>
    <dbReference type="NCBI Taxonomy" id="1162706"/>
    <lineage>
        <taxon>Bacteria</taxon>
        <taxon>Bacillati</taxon>
        <taxon>Actinomycetota</taxon>
        <taxon>Thermoleophilia</taxon>
        <taxon>Solirubrobacterales</taxon>
        <taxon>Solirubrobacteraceae</taxon>
        <taxon>environmental samples</taxon>
    </lineage>
</organism>
<name>A0A6J4S6N6_9ACTN</name>
<gene>
    <name evidence="2" type="ORF">AVDCRST_MAG30-1373</name>
</gene>
<feature type="compositionally biased region" description="Low complexity" evidence="1">
    <location>
        <begin position="34"/>
        <end position="53"/>
    </location>
</feature>
<dbReference type="EMBL" id="CADCVS010000198">
    <property type="protein sequence ID" value="CAA9491149.1"/>
    <property type="molecule type" value="Genomic_DNA"/>
</dbReference>
<feature type="region of interest" description="Disordered" evidence="1">
    <location>
        <begin position="1"/>
        <end position="137"/>
    </location>
</feature>
<accession>A0A6J4S6N6</accession>
<sequence>CAASRRPCSSPPWLSPSRAAGRSARTTRSRRWSATRSRWTACGTASRCSARSTRASHRTGRSTPGARPGAAPGCSRRSSRSATGRTSAAGRPRGSSSRTPSARRTRGSRSRRRTRWATGGRRSNPGDACRSRTARPTGRCRARRCSSRSLPPRWATARSCSRCAIRAGPATACGACSSTS</sequence>
<feature type="compositionally biased region" description="Low complexity" evidence="1">
    <location>
        <begin position="80"/>
        <end position="100"/>
    </location>
</feature>
<protein>
    <submittedName>
        <fullName evidence="2">Uncharacterized protein</fullName>
    </submittedName>
</protein>
<dbReference type="AlphaFoldDB" id="A0A6J4S6N6"/>
<proteinExistence type="predicted"/>
<feature type="compositionally biased region" description="Basic residues" evidence="1">
    <location>
        <begin position="101"/>
        <end position="115"/>
    </location>
</feature>